<proteinExistence type="predicted"/>
<dbReference type="EMBL" id="JAZHXJ010000370">
    <property type="protein sequence ID" value="KAL1862976.1"/>
    <property type="molecule type" value="Genomic_DNA"/>
</dbReference>
<sequence length="179" mass="19657">MCHAAFRQMPTGPCPVLSPRAHCLGRLRLVFSHSYTAIPGKKCPQTVRPVLEPVLNEGTWEEAFYLVYTTGGAARPQPALLAVLNLRLLRSTPRCDSFGPPALANFQVCSSSISLGSNFIPCNPPPTLLLYVPVTQSAENSRHRRPERVRFVGLGGRQNCGKHRLSSAFSCSLRIISWS</sequence>
<keyword evidence="2" id="KW-1185">Reference proteome</keyword>
<name>A0ABR3WJ00_9PEZI</name>
<accession>A0ABR3WJ00</accession>
<gene>
    <name evidence="1" type="ORF">VTK73DRAFT_6563</name>
</gene>
<dbReference type="Proteomes" id="UP001586593">
    <property type="component" value="Unassembled WGS sequence"/>
</dbReference>
<protein>
    <submittedName>
        <fullName evidence="1">Uncharacterized protein</fullName>
    </submittedName>
</protein>
<comment type="caution">
    <text evidence="1">The sequence shown here is derived from an EMBL/GenBank/DDBJ whole genome shotgun (WGS) entry which is preliminary data.</text>
</comment>
<organism evidence="1 2">
    <name type="scientific">Phialemonium thermophilum</name>
    <dbReference type="NCBI Taxonomy" id="223376"/>
    <lineage>
        <taxon>Eukaryota</taxon>
        <taxon>Fungi</taxon>
        <taxon>Dikarya</taxon>
        <taxon>Ascomycota</taxon>
        <taxon>Pezizomycotina</taxon>
        <taxon>Sordariomycetes</taxon>
        <taxon>Sordariomycetidae</taxon>
        <taxon>Cephalothecales</taxon>
        <taxon>Cephalothecaceae</taxon>
        <taxon>Phialemonium</taxon>
    </lineage>
</organism>
<evidence type="ECO:0000313" key="2">
    <source>
        <dbReference type="Proteomes" id="UP001586593"/>
    </source>
</evidence>
<reference evidence="1 2" key="1">
    <citation type="journal article" date="2024" name="Commun. Biol.">
        <title>Comparative genomic analysis of thermophilic fungi reveals convergent evolutionary adaptations and gene losses.</title>
        <authorList>
            <person name="Steindorff A.S."/>
            <person name="Aguilar-Pontes M.V."/>
            <person name="Robinson A.J."/>
            <person name="Andreopoulos B."/>
            <person name="LaButti K."/>
            <person name="Kuo A."/>
            <person name="Mondo S."/>
            <person name="Riley R."/>
            <person name="Otillar R."/>
            <person name="Haridas S."/>
            <person name="Lipzen A."/>
            <person name="Grimwood J."/>
            <person name="Schmutz J."/>
            <person name="Clum A."/>
            <person name="Reid I.D."/>
            <person name="Moisan M.C."/>
            <person name="Butler G."/>
            <person name="Nguyen T.T.M."/>
            <person name="Dewar K."/>
            <person name="Conant G."/>
            <person name="Drula E."/>
            <person name="Henrissat B."/>
            <person name="Hansel C."/>
            <person name="Singer S."/>
            <person name="Hutchinson M.I."/>
            <person name="de Vries R.P."/>
            <person name="Natvig D.O."/>
            <person name="Powell A.J."/>
            <person name="Tsang A."/>
            <person name="Grigoriev I.V."/>
        </authorList>
    </citation>
    <scope>NUCLEOTIDE SEQUENCE [LARGE SCALE GENOMIC DNA]</scope>
    <source>
        <strain evidence="1 2">ATCC 24622</strain>
    </source>
</reference>
<evidence type="ECO:0000313" key="1">
    <source>
        <dbReference type="EMBL" id="KAL1862976.1"/>
    </source>
</evidence>